<evidence type="ECO:0000313" key="2">
    <source>
        <dbReference type="EMBL" id="OAJ45256.1"/>
    </source>
</evidence>
<evidence type="ECO:0000256" key="1">
    <source>
        <dbReference type="SAM" id="MobiDB-lite"/>
    </source>
</evidence>
<dbReference type="AlphaFoldDB" id="A0A177WZ71"/>
<sequence>MESNSQNWAAKTWNTLTIRLKHCKIKPVKLGRPLSELSDFKPLGRPSSKASSRPNSRAEPKLYELAGSNDSGAMINIISNDSIKVKRTSDTKASKSQQAELSASSTSACLVLPVSLPPSVVVTSPSSVMLHTKPSMNTSHQNPQVTTALWKNQPIQQQSHLLQPPKKRRSRREKNKRQSRKIQAIEQQVASNTETQQQSASLKMSTKKANLRMERMPVMLLDTGKPMPPMHVISVEDSLIRKVSTRLASVESLKPVQASTFFKSAYCCVDTNVRHDQTGSVTPLNTSTSVPEKNTLASNALSTMDSSEPSTPPVVLDTQKVDSTSVVPKRKWELKMGRPIVSSNADGFSWAAVQVKQVCHQDSTSQSIRHTSQQNQAALHRPLPPLPINLTDNLNSTEPITQTSDMVTSTTTKLTESRNRASLEGFYEDVMKGEMSFRSIAYKWINSSQNSLVDSSATTETTSTQVLIDHAANTKTRTSISSDCGKWSFQRSDEVDEDQIDRLSQFSFEQSVTC</sequence>
<proteinExistence type="predicted"/>
<organism evidence="2 3">
    <name type="scientific">Batrachochytrium dendrobatidis (strain JEL423)</name>
    <dbReference type="NCBI Taxonomy" id="403673"/>
    <lineage>
        <taxon>Eukaryota</taxon>
        <taxon>Fungi</taxon>
        <taxon>Fungi incertae sedis</taxon>
        <taxon>Chytridiomycota</taxon>
        <taxon>Chytridiomycota incertae sedis</taxon>
        <taxon>Chytridiomycetes</taxon>
        <taxon>Rhizophydiales</taxon>
        <taxon>Rhizophydiales incertae sedis</taxon>
        <taxon>Batrachochytrium</taxon>
    </lineage>
</organism>
<accession>A0A177WZ71</accession>
<feature type="compositionally biased region" description="Basic residues" evidence="1">
    <location>
        <begin position="165"/>
        <end position="180"/>
    </location>
</feature>
<dbReference type="EMBL" id="DS022315">
    <property type="protein sequence ID" value="OAJ45256.1"/>
    <property type="molecule type" value="Genomic_DNA"/>
</dbReference>
<feature type="region of interest" description="Disordered" evidence="1">
    <location>
        <begin position="155"/>
        <end position="203"/>
    </location>
</feature>
<gene>
    <name evidence="2" type="ORF">BDEG_28408</name>
</gene>
<feature type="region of interest" description="Disordered" evidence="1">
    <location>
        <begin position="36"/>
        <end position="59"/>
    </location>
</feature>
<name>A0A177WZ71_BATDL</name>
<dbReference type="OrthoDB" id="10687328at2759"/>
<evidence type="ECO:0000313" key="3">
    <source>
        <dbReference type="Proteomes" id="UP000077115"/>
    </source>
</evidence>
<protein>
    <submittedName>
        <fullName evidence="2">Uncharacterized protein</fullName>
    </submittedName>
</protein>
<feature type="region of interest" description="Disordered" evidence="1">
    <location>
        <begin position="301"/>
        <end position="322"/>
    </location>
</feature>
<feature type="compositionally biased region" description="Polar residues" evidence="1">
    <location>
        <begin position="185"/>
        <end position="203"/>
    </location>
</feature>
<dbReference type="Proteomes" id="UP000077115">
    <property type="component" value="Unassembled WGS sequence"/>
</dbReference>
<dbReference type="VEuPathDB" id="FungiDB:BDEG_28408"/>
<reference evidence="2 3" key="2">
    <citation type="submission" date="2016-05" db="EMBL/GenBank/DDBJ databases">
        <title>Lineage-specific infection strategies underlie the spectrum of fungal disease in amphibians.</title>
        <authorList>
            <person name="Cuomo C.A."/>
            <person name="Farrer R.A."/>
            <person name="James T."/>
            <person name="Longcore J."/>
            <person name="Birren B."/>
        </authorList>
    </citation>
    <scope>NUCLEOTIDE SEQUENCE [LARGE SCALE GENOMIC DNA]</scope>
    <source>
        <strain evidence="2 3">JEL423</strain>
    </source>
</reference>
<reference evidence="2 3" key="1">
    <citation type="submission" date="2006-10" db="EMBL/GenBank/DDBJ databases">
        <title>The Genome Sequence of Batrachochytrium dendrobatidis JEL423.</title>
        <authorList>
            <consortium name="The Broad Institute Genome Sequencing Platform"/>
            <person name="Birren B."/>
            <person name="Lander E."/>
            <person name="Galagan J."/>
            <person name="Cuomo C."/>
            <person name="Devon K."/>
            <person name="Jaffe D."/>
            <person name="Butler J."/>
            <person name="Alvarez P."/>
            <person name="Gnerre S."/>
            <person name="Grabherr M."/>
            <person name="Kleber M."/>
            <person name="Mauceli E."/>
            <person name="Brockman W."/>
            <person name="Young S."/>
            <person name="LaButti K."/>
            <person name="Sykes S."/>
            <person name="DeCaprio D."/>
            <person name="Crawford M."/>
            <person name="Koehrsen M."/>
            <person name="Engels R."/>
            <person name="Montgomery P."/>
            <person name="Pearson M."/>
            <person name="Howarth C."/>
            <person name="Larson L."/>
            <person name="White J."/>
            <person name="O'Leary S."/>
            <person name="Kodira C."/>
            <person name="Zeng Q."/>
            <person name="Yandava C."/>
            <person name="Alvarado L."/>
            <person name="Longcore J."/>
            <person name="James T."/>
        </authorList>
    </citation>
    <scope>NUCLEOTIDE SEQUENCE [LARGE SCALE GENOMIC DNA]</scope>
    <source>
        <strain evidence="2 3">JEL423</strain>
    </source>
</reference>